<feature type="compositionally biased region" description="Basic and acidic residues" evidence="6">
    <location>
        <begin position="356"/>
        <end position="373"/>
    </location>
</feature>
<evidence type="ECO:0000313" key="10">
    <source>
        <dbReference type="Proteomes" id="UP000318571"/>
    </source>
</evidence>
<feature type="compositionally biased region" description="Basic and acidic residues" evidence="6">
    <location>
        <begin position="276"/>
        <end position="288"/>
    </location>
</feature>
<keyword evidence="5 7" id="KW-0472">Membrane</keyword>
<evidence type="ECO:0000256" key="2">
    <source>
        <dbReference type="ARBA" id="ARBA00010663"/>
    </source>
</evidence>
<evidence type="ECO:0000259" key="8">
    <source>
        <dbReference type="PROSITE" id="PS50262"/>
    </source>
</evidence>
<evidence type="ECO:0000256" key="6">
    <source>
        <dbReference type="SAM" id="MobiDB-lite"/>
    </source>
</evidence>
<dbReference type="InterPro" id="IPR000276">
    <property type="entry name" value="GPCR_Rhodpsn"/>
</dbReference>
<keyword evidence="4 7" id="KW-1133">Transmembrane helix</keyword>
<feature type="compositionally biased region" description="Polar residues" evidence="6">
    <location>
        <begin position="259"/>
        <end position="269"/>
    </location>
</feature>
<feature type="region of interest" description="Disordered" evidence="6">
    <location>
        <begin position="255"/>
        <end position="298"/>
    </location>
</feature>
<gene>
    <name evidence="9" type="ORF">TCAL_10875</name>
</gene>
<dbReference type="InterPro" id="IPR017452">
    <property type="entry name" value="GPCR_Rhodpsn_7TM"/>
</dbReference>
<comment type="subcellular location">
    <subcellularLocation>
        <location evidence="1">Membrane</location>
    </subcellularLocation>
</comment>
<evidence type="ECO:0000256" key="1">
    <source>
        <dbReference type="ARBA" id="ARBA00004370"/>
    </source>
</evidence>
<dbReference type="CDD" id="cd14978">
    <property type="entry name" value="7tmA_FMRFamide_R-like"/>
    <property type="match status" value="1"/>
</dbReference>
<evidence type="ECO:0000256" key="7">
    <source>
        <dbReference type="SAM" id="Phobius"/>
    </source>
</evidence>
<feature type="transmembrane region" description="Helical" evidence="7">
    <location>
        <begin position="44"/>
        <end position="62"/>
    </location>
</feature>
<evidence type="ECO:0000313" key="9">
    <source>
        <dbReference type="EMBL" id="TRY72323.1"/>
    </source>
</evidence>
<comment type="caution">
    <text evidence="9">The sequence shown here is derived from an EMBL/GenBank/DDBJ whole genome shotgun (WGS) entry which is preliminary data.</text>
</comment>
<dbReference type="AlphaFoldDB" id="A0A553P3R6"/>
<dbReference type="PROSITE" id="PS50262">
    <property type="entry name" value="G_PROTEIN_RECEP_F1_2"/>
    <property type="match status" value="1"/>
</dbReference>
<keyword evidence="3 7" id="KW-0812">Transmembrane</keyword>
<reference evidence="9 10" key="1">
    <citation type="journal article" date="2018" name="Nat. Ecol. Evol.">
        <title>Genomic signatures of mitonuclear coevolution across populations of Tigriopus californicus.</title>
        <authorList>
            <person name="Barreto F.S."/>
            <person name="Watson E.T."/>
            <person name="Lima T.G."/>
            <person name="Willett C.S."/>
            <person name="Edmands S."/>
            <person name="Li W."/>
            <person name="Burton R.S."/>
        </authorList>
    </citation>
    <scope>NUCLEOTIDE SEQUENCE [LARGE SCALE GENOMIC DNA]</scope>
    <source>
        <strain evidence="9 10">San Diego</strain>
    </source>
</reference>
<protein>
    <recommendedName>
        <fullName evidence="8">G-protein coupled receptors family 1 profile domain-containing protein</fullName>
    </recommendedName>
</protein>
<feature type="domain" description="G-protein coupled receptors family 1 profile" evidence="8">
    <location>
        <begin position="1"/>
        <end position="212"/>
    </location>
</feature>
<evidence type="ECO:0000256" key="5">
    <source>
        <dbReference type="ARBA" id="ARBA00023136"/>
    </source>
</evidence>
<dbReference type="PANTHER" id="PTHR46641:SF10">
    <property type="entry name" value="G-PROTEIN COUPLED RECEPTORS FAMILY 1 PROFILE DOMAIN-CONTAINING PROTEIN"/>
    <property type="match status" value="1"/>
</dbReference>
<keyword evidence="10" id="KW-1185">Reference proteome</keyword>
<feature type="region of interest" description="Disordered" evidence="6">
    <location>
        <begin position="343"/>
        <end position="373"/>
    </location>
</feature>
<dbReference type="PANTHER" id="PTHR46641">
    <property type="entry name" value="FMRFAMIDE RECEPTOR-RELATED"/>
    <property type="match status" value="1"/>
</dbReference>
<dbReference type="EMBL" id="VCGU01000008">
    <property type="protein sequence ID" value="TRY72323.1"/>
    <property type="molecule type" value="Genomic_DNA"/>
</dbReference>
<dbReference type="Gene3D" id="1.20.1070.10">
    <property type="entry name" value="Rhodopsin 7-helix transmembrane proteins"/>
    <property type="match status" value="1"/>
</dbReference>
<organism evidence="9 10">
    <name type="scientific">Tigriopus californicus</name>
    <name type="common">Marine copepod</name>
    <dbReference type="NCBI Taxonomy" id="6832"/>
    <lineage>
        <taxon>Eukaryota</taxon>
        <taxon>Metazoa</taxon>
        <taxon>Ecdysozoa</taxon>
        <taxon>Arthropoda</taxon>
        <taxon>Crustacea</taxon>
        <taxon>Multicrustacea</taxon>
        <taxon>Hexanauplia</taxon>
        <taxon>Copepoda</taxon>
        <taxon>Harpacticoida</taxon>
        <taxon>Harpacticidae</taxon>
        <taxon>Tigriopus</taxon>
    </lineage>
</organism>
<evidence type="ECO:0000256" key="3">
    <source>
        <dbReference type="ARBA" id="ARBA00022692"/>
    </source>
</evidence>
<comment type="similarity">
    <text evidence="2">Belongs to the G-protein coupled receptor 1 family.</text>
</comment>
<feature type="transmembrane region" description="Helical" evidence="7">
    <location>
        <begin position="91"/>
        <end position="116"/>
    </location>
</feature>
<sequence length="373" mass="42779">MVQSRGYGLAHVSRVGSISLTLSVTIERYYSVCHPLSQFKIKRYLLTISLLFAIVYNIPRFFELSLYETKSGDYGVVTTDLRRNPYYSLLYIFWAKFLLVEMIPYVIMIGLNILIFRRVKQLVKMRSEVGIEPASGAVHQDEIDLAVILLAIVCIFIFCQSFKIIPDIYEVCTCTQNRIRTRACKGTWTIEFIIDMSHCFLALNSSINFFIYIIKGGKFREAILKRFLTIGPRTDVQTRSATNYEMVVVQAPSPPKAHQNVSKADNPDSQAPVDTKPIREDGIIKDESVVPNSKEQSEELDQNLRWPFLMYDMPTILVEDDEHQKSPRVSIWSRKSSSNSHIWFFKRAPSSTSKSETSKSESNSHEQANDKNQ</sequence>
<dbReference type="SUPFAM" id="SSF81321">
    <property type="entry name" value="Family A G protein-coupled receptor-like"/>
    <property type="match status" value="1"/>
</dbReference>
<dbReference type="GO" id="GO:0016020">
    <property type="term" value="C:membrane"/>
    <property type="evidence" value="ECO:0007669"/>
    <property type="project" value="UniProtKB-SubCell"/>
</dbReference>
<proteinExistence type="inferred from homology"/>
<dbReference type="GO" id="GO:0004930">
    <property type="term" value="F:G protein-coupled receptor activity"/>
    <property type="evidence" value="ECO:0007669"/>
    <property type="project" value="InterPro"/>
</dbReference>
<dbReference type="STRING" id="6832.A0A553P3R6"/>
<name>A0A553P3R6_TIGCA</name>
<evidence type="ECO:0000256" key="4">
    <source>
        <dbReference type="ARBA" id="ARBA00022989"/>
    </source>
</evidence>
<dbReference type="InterPro" id="IPR052954">
    <property type="entry name" value="GPCR-Ligand_Int"/>
</dbReference>
<dbReference type="Proteomes" id="UP000318571">
    <property type="component" value="Chromosome 7"/>
</dbReference>
<accession>A0A553P3R6</accession>
<dbReference type="Pfam" id="PF00001">
    <property type="entry name" value="7tm_1"/>
    <property type="match status" value="1"/>
</dbReference>